<name>A0A059AYZ1_EUCGR</name>
<keyword evidence="1" id="KW-0472">Membrane</keyword>
<proteinExistence type="predicted"/>
<organism evidence="2">
    <name type="scientific">Eucalyptus grandis</name>
    <name type="common">Flooded gum</name>
    <dbReference type="NCBI Taxonomy" id="71139"/>
    <lineage>
        <taxon>Eukaryota</taxon>
        <taxon>Viridiplantae</taxon>
        <taxon>Streptophyta</taxon>
        <taxon>Embryophyta</taxon>
        <taxon>Tracheophyta</taxon>
        <taxon>Spermatophyta</taxon>
        <taxon>Magnoliopsida</taxon>
        <taxon>eudicotyledons</taxon>
        <taxon>Gunneridae</taxon>
        <taxon>Pentapetalae</taxon>
        <taxon>rosids</taxon>
        <taxon>malvids</taxon>
        <taxon>Myrtales</taxon>
        <taxon>Myrtaceae</taxon>
        <taxon>Myrtoideae</taxon>
        <taxon>Eucalypteae</taxon>
        <taxon>Eucalyptus</taxon>
    </lineage>
</organism>
<dbReference type="Gramene" id="KCW59202">
    <property type="protein sequence ID" value="KCW59202"/>
    <property type="gene ID" value="EUGRSUZ_H01865"/>
</dbReference>
<feature type="transmembrane region" description="Helical" evidence="1">
    <location>
        <begin position="54"/>
        <end position="75"/>
    </location>
</feature>
<dbReference type="AlphaFoldDB" id="A0A059AYZ1"/>
<keyword evidence="1" id="KW-0812">Transmembrane</keyword>
<sequence length="82" mass="9157">MPDGSHAIYPKPRALNHFEIQDMVEHYRQVAINAIRAGKGVQEMASLRRVFPTLILASVLSQILTATACLSCLLWNARRQPA</sequence>
<reference evidence="2" key="1">
    <citation type="submission" date="2013-07" db="EMBL/GenBank/DDBJ databases">
        <title>The genome of Eucalyptus grandis.</title>
        <authorList>
            <person name="Schmutz J."/>
            <person name="Hayes R."/>
            <person name="Myburg A."/>
            <person name="Tuskan G."/>
            <person name="Grattapaglia D."/>
            <person name="Rokhsar D.S."/>
        </authorList>
    </citation>
    <scope>NUCLEOTIDE SEQUENCE</scope>
    <source>
        <tissue evidence="2">Leaf extractions</tissue>
    </source>
</reference>
<keyword evidence="1" id="KW-1133">Transmembrane helix</keyword>
<dbReference type="eggNOG" id="KOG0134">
    <property type="taxonomic scope" value="Eukaryota"/>
</dbReference>
<dbReference type="InParanoid" id="A0A059AYZ1"/>
<dbReference type="SUPFAM" id="SSF51395">
    <property type="entry name" value="FMN-linked oxidoreductases"/>
    <property type="match status" value="1"/>
</dbReference>
<dbReference type="EMBL" id="KK198760">
    <property type="protein sequence ID" value="KCW59202.1"/>
    <property type="molecule type" value="Genomic_DNA"/>
</dbReference>
<accession>A0A059AYZ1</accession>
<evidence type="ECO:0000256" key="1">
    <source>
        <dbReference type="SAM" id="Phobius"/>
    </source>
</evidence>
<evidence type="ECO:0000313" key="2">
    <source>
        <dbReference type="EMBL" id="KCW59202.1"/>
    </source>
</evidence>
<protein>
    <submittedName>
        <fullName evidence="2">Uncharacterized protein</fullName>
    </submittedName>
</protein>
<dbReference type="STRING" id="71139.A0A059AYZ1"/>
<gene>
    <name evidence="2" type="ORF">EUGRSUZ_H01865</name>
</gene>